<dbReference type="SUPFAM" id="SSF103473">
    <property type="entry name" value="MFS general substrate transporter"/>
    <property type="match status" value="1"/>
</dbReference>
<dbReference type="InterPro" id="IPR011701">
    <property type="entry name" value="MFS"/>
</dbReference>
<feature type="transmembrane region" description="Helical" evidence="4">
    <location>
        <begin position="265"/>
        <end position="284"/>
    </location>
</feature>
<feature type="transmembrane region" description="Helical" evidence="4">
    <location>
        <begin position="202"/>
        <end position="227"/>
    </location>
</feature>
<reference evidence="6 7" key="1">
    <citation type="submission" date="2021-05" db="EMBL/GenBank/DDBJ databases">
        <title>Bacteria Genome sequencing.</title>
        <authorList>
            <person name="Takabe Y."/>
            <person name="Nakajima Y."/>
            <person name="Suzuki S."/>
            <person name="Shiozaki T."/>
        </authorList>
    </citation>
    <scope>NUCLEOTIDE SEQUENCE [LARGE SCALE GENOMIC DNA]</scope>
    <source>
        <strain evidence="6 7">AI_62</strain>
    </source>
</reference>
<evidence type="ECO:0000259" key="5">
    <source>
        <dbReference type="PROSITE" id="PS50850"/>
    </source>
</evidence>
<dbReference type="CDD" id="cd17477">
    <property type="entry name" value="MFS_YcaD_like"/>
    <property type="match status" value="1"/>
</dbReference>
<feature type="domain" description="Major facilitator superfamily (MFS) profile" evidence="5">
    <location>
        <begin position="7"/>
        <end position="377"/>
    </location>
</feature>
<dbReference type="Gene3D" id="1.20.1250.20">
    <property type="entry name" value="MFS general substrate transporter like domains"/>
    <property type="match status" value="2"/>
</dbReference>
<feature type="transmembrane region" description="Helical" evidence="4">
    <location>
        <begin position="290"/>
        <end position="312"/>
    </location>
</feature>
<dbReference type="InterPro" id="IPR020846">
    <property type="entry name" value="MFS_dom"/>
</dbReference>
<organism evidence="6 7">
    <name type="scientific">Jannaschia pagri</name>
    <dbReference type="NCBI Taxonomy" id="2829797"/>
    <lineage>
        <taxon>Bacteria</taxon>
        <taxon>Pseudomonadati</taxon>
        <taxon>Pseudomonadota</taxon>
        <taxon>Alphaproteobacteria</taxon>
        <taxon>Rhodobacterales</taxon>
        <taxon>Roseobacteraceae</taxon>
        <taxon>Jannaschia</taxon>
    </lineage>
</organism>
<keyword evidence="1 4" id="KW-0812">Transmembrane</keyword>
<dbReference type="EMBL" id="BPFH01000005">
    <property type="protein sequence ID" value="GIT96278.1"/>
    <property type="molecule type" value="Genomic_DNA"/>
</dbReference>
<proteinExistence type="predicted"/>
<evidence type="ECO:0000256" key="1">
    <source>
        <dbReference type="ARBA" id="ARBA00022692"/>
    </source>
</evidence>
<evidence type="ECO:0000313" key="7">
    <source>
        <dbReference type="Proteomes" id="UP000786693"/>
    </source>
</evidence>
<gene>
    <name evidence="6" type="ORF">JANAI62_29010</name>
</gene>
<feature type="transmembrane region" description="Helical" evidence="4">
    <location>
        <begin position="158"/>
        <end position="182"/>
    </location>
</feature>
<feature type="transmembrane region" description="Helical" evidence="4">
    <location>
        <begin position="353"/>
        <end position="372"/>
    </location>
</feature>
<evidence type="ECO:0000256" key="2">
    <source>
        <dbReference type="ARBA" id="ARBA00022989"/>
    </source>
</evidence>
<comment type="caution">
    <text evidence="6">The sequence shown here is derived from an EMBL/GenBank/DDBJ whole genome shotgun (WGS) entry which is preliminary data.</text>
</comment>
<keyword evidence="2 4" id="KW-1133">Transmembrane helix</keyword>
<dbReference type="PANTHER" id="PTHR23521:SF3">
    <property type="entry name" value="MFS TRANSPORTER"/>
    <property type="match status" value="1"/>
</dbReference>
<feature type="transmembrane region" description="Helical" evidence="4">
    <location>
        <begin position="131"/>
        <end position="152"/>
    </location>
</feature>
<evidence type="ECO:0000256" key="4">
    <source>
        <dbReference type="SAM" id="Phobius"/>
    </source>
</evidence>
<sequence length="420" mass="44246">MLTVLRNSWALLFGVLLLMMGNGIQGTLLGVRGEIEGFSTGSMSIIMSSYFAGFLLGSQLVPDLIRKVGHVRVFAALGSLASAGLIVFPAVVDPIVWTGLRLLLGFCFCGVYIVAESWLNNTTSNDMRGRALSLYLIAQMTGVVLAQGVFAIGDAADFHLFITVSVLVSLAFAPILLSASPVPPFETTEAMSFRELYQVSPLGFVGMLLLGGMFSAMFGMAGVYGALIDLSAGQIAVFVSAIYAGGMLLQYPIGWLSDRMDRRQLVVAGSVFGGLGCALGFSGLGGFGGLLVAAFVMGGVANPLYGLLLAYTNDFLDPEDMASASARLLFVNGVGAIGGPLLTGWLMDTVGPRGFWLFVGVLMAALAGYALWRMTRRPAVEVEDSAAFVGVMAGVATPVTMTNLVDEWEEQLSQDAEAET</sequence>
<dbReference type="Pfam" id="PF07690">
    <property type="entry name" value="MFS_1"/>
    <property type="match status" value="1"/>
</dbReference>
<dbReference type="PROSITE" id="PS50850">
    <property type="entry name" value="MFS"/>
    <property type="match status" value="1"/>
</dbReference>
<keyword evidence="3 4" id="KW-0472">Membrane</keyword>
<evidence type="ECO:0000313" key="6">
    <source>
        <dbReference type="EMBL" id="GIT96278.1"/>
    </source>
</evidence>
<feature type="transmembrane region" description="Helical" evidence="4">
    <location>
        <begin position="73"/>
        <end position="92"/>
    </location>
</feature>
<dbReference type="PANTHER" id="PTHR23521">
    <property type="entry name" value="TRANSPORTER MFS SUPERFAMILY"/>
    <property type="match status" value="1"/>
</dbReference>
<dbReference type="Proteomes" id="UP000786693">
    <property type="component" value="Unassembled WGS sequence"/>
</dbReference>
<protein>
    <submittedName>
        <fullName evidence="6">MFS transporter</fullName>
    </submittedName>
</protein>
<name>A0ABQ4NPD3_9RHOB</name>
<keyword evidence="7" id="KW-1185">Reference proteome</keyword>
<dbReference type="InterPro" id="IPR036259">
    <property type="entry name" value="MFS_trans_sf"/>
</dbReference>
<dbReference type="RefSeq" id="WP_220749773.1">
    <property type="nucleotide sequence ID" value="NZ_BPFH01000005.1"/>
</dbReference>
<feature type="transmembrane region" description="Helical" evidence="4">
    <location>
        <begin position="324"/>
        <end position="347"/>
    </location>
</feature>
<evidence type="ECO:0000256" key="3">
    <source>
        <dbReference type="ARBA" id="ARBA00023136"/>
    </source>
</evidence>
<accession>A0ABQ4NPD3</accession>
<feature type="transmembrane region" description="Helical" evidence="4">
    <location>
        <begin position="98"/>
        <end position="119"/>
    </location>
</feature>
<feature type="transmembrane region" description="Helical" evidence="4">
    <location>
        <begin position="233"/>
        <end position="253"/>
    </location>
</feature>
<feature type="transmembrane region" description="Helical" evidence="4">
    <location>
        <begin position="42"/>
        <end position="61"/>
    </location>
</feature>
<dbReference type="InterPro" id="IPR047200">
    <property type="entry name" value="MFS_YcaD-like"/>
</dbReference>